<dbReference type="AlphaFoldDB" id="X1D5Y4"/>
<name>X1D5Y4_9ZZZZ</name>
<protein>
    <submittedName>
        <fullName evidence="1">Uncharacterized protein</fullName>
    </submittedName>
</protein>
<accession>X1D5Y4</accession>
<dbReference type="EMBL" id="BART01030238">
    <property type="protein sequence ID" value="GAH15622.1"/>
    <property type="molecule type" value="Genomic_DNA"/>
</dbReference>
<evidence type="ECO:0000313" key="1">
    <source>
        <dbReference type="EMBL" id="GAH15622.1"/>
    </source>
</evidence>
<proteinExistence type="predicted"/>
<organism evidence="1">
    <name type="scientific">marine sediment metagenome</name>
    <dbReference type="NCBI Taxonomy" id="412755"/>
    <lineage>
        <taxon>unclassified sequences</taxon>
        <taxon>metagenomes</taxon>
        <taxon>ecological metagenomes</taxon>
    </lineage>
</organism>
<comment type="caution">
    <text evidence="1">The sequence shown here is derived from an EMBL/GenBank/DDBJ whole genome shotgun (WGS) entry which is preliminary data.</text>
</comment>
<gene>
    <name evidence="1" type="ORF">S01H4_52855</name>
</gene>
<reference evidence="1" key="1">
    <citation type="journal article" date="2014" name="Front. Microbiol.">
        <title>High frequency of phylogenetically diverse reductive dehalogenase-homologous genes in deep subseafloor sedimentary metagenomes.</title>
        <authorList>
            <person name="Kawai M."/>
            <person name="Futagami T."/>
            <person name="Toyoda A."/>
            <person name="Takaki Y."/>
            <person name="Nishi S."/>
            <person name="Hori S."/>
            <person name="Arai W."/>
            <person name="Tsubouchi T."/>
            <person name="Morono Y."/>
            <person name="Uchiyama I."/>
            <person name="Ito T."/>
            <person name="Fujiyama A."/>
            <person name="Inagaki F."/>
            <person name="Takami H."/>
        </authorList>
    </citation>
    <scope>NUCLEOTIDE SEQUENCE</scope>
    <source>
        <strain evidence="1">Expedition CK06-06</strain>
    </source>
</reference>
<sequence>MELIKKAEKYLIKGKNLEKLLLAEKRRRGIDKDNICFIAAANLAQYWWCDIKAYLRSKQDEIEFFGAYLYDKISYAEEED</sequence>
<feature type="non-terminal residue" evidence="1">
    <location>
        <position position="80"/>
    </location>
</feature>